<evidence type="ECO:0000313" key="6">
    <source>
        <dbReference type="EMBL" id="KAL0089938.1"/>
    </source>
</evidence>
<keyword evidence="2" id="KW-0061">Asparagine biosynthesis</keyword>
<evidence type="ECO:0000256" key="1">
    <source>
        <dbReference type="ARBA" id="ARBA00022605"/>
    </source>
</evidence>
<dbReference type="InterPro" id="IPR051857">
    <property type="entry name" value="Asn_synthetase_domain"/>
</dbReference>
<feature type="domain" description="Glutamine amidotransferase type-2" evidence="5">
    <location>
        <begin position="2"/>
        <end position="199"/>
    </location>
</feature>
<dbReference type="CDD" id="cd03766">
    <property type="entry name" value="Gn_AT_II_novel"/>
    <property type="match status" value="1"/>
</dbReference>
<gene>
    <name evidence="6" type="ORF">J3Q64DRAFT_1846856</name>
</gene>
<dbReference type="InterPro" id="IPR029055">
    <property type="entry name" value="Ntn_hydrolases_N"/>
</dbReference>
<dbReference type="Proteomes" id="UP001448207">
    <property type="component" value="Unassembled WGS sequence"/>
</dbReference>
<feature type="region of interest" description="Disordered" evidence="4">
    <location>
        <begin position="335"/>
        <end position="362"/>
    </location>
</feature>
<dbReference type="CDD" id="cd01991">
    <property type="entry name" value="Asn_synthase_B_C"/>
    <property type="match status" value="1"/>
</dbReference>
<organism evidence="6 7">
    <name type="scientific">Phycomyces blakesleeanus</name>
    <dbReference type="NCBI Taxonomy" id="4837"/>
    <lineage>
        <taxon>Eukaryota</taxon>
        <taxon>Fungi</taxon>
        <taxon>Fungi incertae sedis</taxon>
        <taxon>Mucoromycota</taxon>
        <taxon>Mucoromycotina</taxon>
        <taxon>Mucoromycetes</taxon>
        <taxon>Mucorales</taxon>
        <taxon>Phycomycetaceae</taxon>
        <taxon>Phycomyces</taxon>
    </lineage>
</organism>
<dbReference type="Pfam" id="PF13537">
    <property type="entry name" value="GATase_7"/>
    <property type="match status" value="1"/>
</dbReference>
<sequence>MCGILFSISDTRPENSPLWNSLEALNTKRGPDAQQTHVITIQDQQAQLYLRFFSSVLHLRGDHVVPQPMTPATGDVLSWNGEIFGGLEITLGENDTEVLVRRLAGISPTDTSEKAVLDILTQIEGPFAFVFWQAHTNRLWFGRDCLGRRSLLWARSKSLTNKSFMLSSVGPSSASSDSGSDNVVWEEVPADGLYCIQMEDIETETTDESVFGHPIRHFSWVQQENSGPNTLPLPFPLINRYVPKDLSVDTREGEPVVDGEMETAIEEFTLVLSESVRRRVADVPSLGPIEACARVAILFSGGLDCITLAALAHQHLPHCEPIDLLNVAFENPRREQALQKPKKSKNKKKHNDVEVTEESSTALDQQPVIQTINIYDTPDRVTGRAGVAELRKIAPERIWNFVEINVPYPEAMSHKQRIIELMYPLDTVMDLSIAMAFWFASRGEGTIDDNGNTKPYHSRSRVLLSGLGADEQLGGYSRHKDAFRRGGWDKVIEETQMDVDRISTRRDDRIMSDHGKEVRFPFLSTDVVNWLCRCPIYIKMDLRYERGIGEKLLLRNVARRLGLSEASKNWKRAIQFGAKTAKMTDSSRSEKGQHKLS</sequence>
<dbReference type="PANTHER" id="PTHR45937:SF1">
    <property type="entry name" value="ASPARAGINE SYNTHETASE DOMAIN-CONTAINING PROTEIN 1"/>
    <property type="match status" value="1"/>
</dbReference>
<proteinExistence type="predicted"/>
<dbReference type="PANTHER" id="PTHR45937">
    <property type="entry name" value="ASPARAGINE SYNTHETASE DOMAIN-CONTAINING PROTEIN 1"/>
    <property type="match status" value="1"/>
</dbReference>
<dbReference type="EMBL" id="JBCLYO010000004">
    <property type="protein sequence ID" value="KAL0089938.1"/>
    <property type="molecule type" value="Genomic_DNA"/>
</dbReference>
<comment type="caution">
    <text evidence="6">The sequence shown here is derived from an EMBL/GenBank/DDBJ whole genome shotgun (WGS) entry which is preliminary data.</text>
</comment>
<keyword evidence="1" id="KW-0028">Amino-acid biosynthesis</keyword>
<dbReference type="Gene3D" id="3.60.20.10">
    <property type="entry name" value="Glutamine Phosphoribosylpyrophosphate, subunit 1, domain 1"/>
    <property type="match status" value="1"/>
</dbReference>
<dbReference type="InterPro" id="IPR017932">
    <property type="entry name" value="GATase_2_dom"/>
</dbReference>
<keyword evidence="3" id="KW-0315">Glutamine amidotransferase</keyword>
<name>A0ABR3B4R2_PHYBL</name>
<reference evidence="6 7" key="1">
    <citation type="submission" date="2024-04" db="EMBL/GenBank/DDBJ databases">
        <title>Symmetric and asymmetric DNA N6-adenine methylation regulates different biological responses in Mucorales.</title>
        <authorList>
            <consortium name="Lawrence Berkeley National Laboratory"/>
            <person name="Lax C."/>
            <person name="Mondo S.J."/>
            <person name="Osorio-Concepcion M."/>
            <person name="Muszewska A."/>
            <person name="Corrochano-Luque M."/>
            <person name="Gutierrez G."/>
            <person name="Riley R."/>
            <person name="Lipzen A."/>
            <person name="Guo J."/>
            <person name="Hundley H."/>
            <person name="Amirebrahimi M."/>
            <person name="Ng V."/>
            <person name="Lorenzo-Gutierrez D."/>
            <person name="Binder U."/>
            <person name="Yang J."/>
            <person name="Song Y."/>
            <person name="Canovas D."/>
            <person name="Navarro E."/>
            <person name="Freitag M."/>
            <person name="Gabaldon T."/>
            <person name="Grigoriev I.V."/>
            <person name="Corrochano L.M."/>
            <person name="Nicolas F.E."/>
            <person name="Garre V."/>
        </authorList>
    </citation>
    <scope>NUCLEOTIDE SEQUENCE [LARGE SCALE GENOMIC DNA]</scope>
    <source>
        <strain evidence="6 7">L51</strain>
    </source>
</reference>
<dbReference type="Pfam" id="PF00733">
    <property type="entry name" value="Asn_synthase"/>
    <property type="match status" value="1"/>
</dbReference>
<accession>A0ABR3B4R2</accession>
<evidence type="ECO:0000259" key="5">
    <source>
        <dbReference type="PROSITE" id="PS51278"/>
    </source>
</evidence>
<dbReference type="SUPFAM" id="SSF52402">
    <property type="entry name" value="Adenine nucleotide alpha hydrolases-like"/>
    <property type="match status" value="1"/>
</dbReference>
<dbReference type="InterPro" id="IPR014729">
    <property type="entry name" value="Rossmann-like_a/b/a_fold"/>
</dbReference>
<dbReference type="InterPro" id="IPR001962">
    <property type="entry name" value="Asn_synthase"/>
</dbReference>
<keyword evidence="7" id="KW-1185">Reference proteome</keyword>
<evidence type="ECO:0000313" key="7">
    <source>
        <dbReference type="Proteomes" id="UP001448207"/>
    </source>
</evidence>
<evidence type="ECO:0000256" key="2">
    <source>
        <dbReference type="ARBA" id="ARBA00022888"/>
    </source>
</evidence>
<evidence type="ECO:0000256" key="4">
    <source>
        <dbReference type="SAM" id="MobiDB-lite"/>
    </source>
</evidence>
<evidence type="ECO:0000256" key="3">
    <source>
        <dbReference type="ARBA" id="ARBA00022962"/>
    </source>
</evidence>
<protein>
    <submittedName>
        <fullName evidence="6">Asparagine synthase-domain-containing protein</fullName>
    </submittedName>
</protein>
<dbReference type="SUPFAM" id="SSF56235">
    <property type="entry name" value="N-terminal nucleophile aminohydrolases (Ntn hydrolases)"/>
    <property type="match status" value="1"/>
</dbReference>
<dbReference type="PROSITE" id="PS51278">
    <property type="entry name" value="GATASE_TYPE_2"/>
    <property type="match status" value="1"/>
</dbReference>
<dbReference type="Gene3D" id="3.40.50.620">
    <property type="entry name" value="HUPs"/>
    <property type="match status" value="1"/>
</dbReference>
<feature type="compositionally biased region" description="Basic residues" evidence="4">
    <location>
        <begin position="340"/>
        <end position="350"/>
    </location>
</feature>